<dbReference type="Proteomes" id="UP000000746">
    <property type="component" value="Chromosome"/>
</dbReference>
<dbReference type="InterPro" id="IPR050833">
    <property type="entry name" value="Poly_Biosynth_Transport"/>
</dbReference>
<evidence type="ECO:0000256" key="1">
    <source>
        <dbReference type="ARBA" id="ARBA00004651"/>
    </source>
</evidence>
<keyword evidence="3 7" id="KW-0812">Transmembrane</keyword>
<feature type="transmembrane region" description="Helical" evidence="7">
    <location>
        <begin position="376"/>
        <end position="395"/>
    </location>
</feature>
<protein>
    <recommendedName>
        <fullName evidence="6">Putative O-antigen transporter</fullName>
    </recommendedName>
</protein>
<evidence type="ECO:0000256" key="2">
    <source>
        <dbReference type="ARBA" id="ARBA00022475"/>
    </source>
</evidence>
<feature type="transmembrane region" description="Helical" evidence="7">
    <location>
        <begin position="233"/>
        <end position="254"/>
    </location>
</feature>
<comment type="subcellular location">
    <subcellularLocation>
        <location evidence="1">Cell membrane</location>
        <topology evidence="1">Multi-pass membrane protein</topology>
    </subcellularLocation>
</comment>
<evidence type="ECO:0000256" key="5">
    <source>
        <dbReference type="ARBA" id="ARBA00023136"/>
    </source>
</evidence>
<name>B7L9Q8_ECO55</name>
<accession>B7L9Q8</accession>
<reference evidence="9" key="1">
    <citation type="journal article" date="2009" name="PLoS Genet.">
        <title>Organised genome dynamics in the Escherichia coli species results in highly diverse adaptive paths.</title>
        <authorList>
            <person name="Touchon M."/>
            <person name="Hoede C."/>
            <person name="Tenaillon O."/>
            <person name="Barbe V."/>
            <person name="Baeriswyl S."/>
            <person name="Bidet P."/>
            <person name="Bingen E."/>
            <person name="Bonacorsi S."/>
            <person name="Bouchier C."/>
            <person name="Bouvet O."/>
            <person name="Calteau A."/>
            <person name="Chiapello H."/>
            <person name="Clermont O."/>
            <person name="Cruveiller S."/>
            <person name="Danchin A."/>
            <person name="Diard M."/>
            <person name="Dossat C."/>
            <person name="Karoui M.E."/>
            <person name="Frapy E."/>
            <person name="Garry L."/>
            <person name="Ghigo J.M."/>
            <person name="Gilles A.M."/>
            <person name="Johnson J."/>
            <person name="Le Bouguenec C."/>
            <person name="Lescat M."/>
            <person name="Mangenot S."/>
            <person name="Martinez-Jehanne V."/>
            <person name="Matic I."/>
            <person name="Nassif X."/>
            <person name="Oztas S."/>
            <person name="Petit M.A."/>
            <person name="Pichon C."/>
            <person name="Rouy Z."/>
            <person name="Ruf C.S."/>
            <person name="Schneider D."/>
            <person name="Tourret J."/>
            <person name="Vacherie B."/>
            <person name="Vallenet D."/>
            <person name="Medigue C."/>
            <person name="Rocha E.P.C."/>
            <person name="Denamur E."/>
        </authorList>
    </citation>
    <scope>NUCLEOTIDE SEQUENCE [LARGE SCALE GENOMIC DNA]</scope>
    <source>
        <strain evidence="9">55989 / EAEC</strain>
    </source>
</reference>
<evidence type="ECO:0000256" key="4">
    <source>
        <dbReference type="ARBA" id="ARBA00022989"/>
    </source>
</evidence>
<sequence>MGDIILMNMLKYIQPILSLLLRMFTVISSFLFSWIVARLFGAESAGTIFFYITIITIFVTIASQGAELGIAKAVARLAGNEKKQIGVLRSVVLRTNKMFLILSPAFLFYLLYEGYEINNLIILFVLMLILGYCFLYMNILSFFYQGIGNITMMILSQRAIFNLFSFLLIAFLWGVFYLENKKLSFMTLEQQFVIITIAGLISFGLLYLYHRLTSNYSPLYYKPEGFDKSCKELFKIQLLQIITMYGSQIIINIFSVKADIAGFIVAQRISTLLGFFVLAISGVVSSQVSRAYSLKDFTSIHKSAYHSVLFSSFLGVPVAGILILYSKECLLLFGNDFYQYQAVLIVLIVSQVFNCLTGACDIILMFIDGEKEHKKNVLTGTFLAIVLSFILIPIYSALGAAIATAFSAIIVNILDVISIKKKAGFWIFKTV</sequence>
<evidence type="ECO:0000256" key="7">
    <source>
        <dbReference type="SAM" id="Phobius"/>
    </source>
</evidence>
<evidence type="ECO:0000313" key="9">
    <source>
        <dbReference type="Proteomes" id="UP000000746"/>
    </source>
</evidence>
<dbReference type="KEGG" id="eck:EC55989_2290"/>
<dbReference type="EMBL" id="CU928145">
    <property type="protein sequence ID" value="CAU98163.1"/>
    <property type="molecule type" value="Genomic_DNA"/>
</dbReference>
<dbReference type="GO" id="GO:0005886">
    <property type="term" value="C:plasma membrane"/>
    <property type="evidence" value="ECO:0007669"/>
    <property type="project" value="UniProtKB-SubCell"/>
</dbReference>
<dbReference type="AlphaFoldDB" id="B7L9Q8"/>
<feature type="transmembrane region" description="Helical" evidence="7">
    <location>
        <begin position="190"/>
        <end position="212"/>
    </location>
</feature>
<feature type="transmembrane region" description="Helical" evidence="7">
    <location>
        <begin position="304"/>
        <end position="325"/>
    </location>
</feature>
<dbReference type="GO" id="GO:0042910">
    <property type="term" value="F:xenobiotic transmembrane transporter activity"/>
    <property type="evidence" value="ECO:0007669"/>
    <property type="project" value="InterPro"/>
</dbReference>
<keyword evidence="4 7" id="KW-1133">Transmembrane helix</keyword>
<feature type="transmembrane region" description="Helical" evidence="7">
    <location>
        <begin position="159"/>
        <end position="178"/>
    </location>
</feature>
<feature type="transmembrane region" description="Helical" evidence="7">
    <location>
        <begin position="337"/>
        <end position="364"/>
    </location>
</feature>
<dbReference type="Pfam" id="PF01554">
    <property type="entry name" value="MatE"/>
    <property type="match status" value="1"/>
</dbReference>
<dbReference type="HOGENOM" id="CLU_022017_5_1_6"/>
<organism evidence="8 9">
    <name type="scientific">Escherichia coli (strain 55989 / EAEC)</name>
    <dbReference type="NCBI Taxonomy" id="585055"/>
    <lineage>
        <taxon>Bacteria</taxon>
        <taxon>Pseudomonadati</taxon>
        <taxon>Pseudomonadota</taxon>
        <taxon>Gammaproteobacteria</taxon>
        <taxon>Enterobacterales</taxon>
        <taxon>Enterobacteriaceae</taxon>
        <taxon>Escherichia</taxon>
    </lineage>
</organism>
<keyword evidence="2" id="KW-1003">Cell membrane</keyword>
<feature type="transmembrane region" description="Helical" evidence="7">
    <location>
        <begin position="260"/>
        <end position="284"/>
    </location>
</feature>
<dbReference type="PANTHER" id="PTHR30250">
    <property type="entry name" value="PST FAMILY PREDICTED COLANIC ACID TRANSPORTER"/>
    <property type="match status" value="1"/>
</dbReference>
<keyword evidence="5 7" id="KW-0472">Membrane</keyword>
<feature type="transmembrane region" description="Helical" evidence="7">
    <location>
        <begin position="117"/>
        <end position="139"/>
    </location>
</feature>
<keyword evidence="9" id="KW-1185">Reference proteome</keyword>
<evidence type="ECO:0000256" key="6">
    <source>
        <dbReference type="ARBA" id="ARBA00049738"/>
    </source>
</evidence>
<proteinExistence type="predicted"/>
<feature type="transmembrane region" description="Helical" evidence="7">
    <location>
        <begin position="12"/>
        <end position="36"/>
    </location>
</feature>
<evidence type="ECO:0000313" key="8">
    <source>
        <dbReference type="EMBL" id="CAU98163.1"/>
    </source>
</evidence>
<dbReference type="InterPro" id="IPR002528">
    <property type="entry name" value="MATE_fam"/>
</dbReference>
<dbReference type="GO" id="GO:0015297">
    <property type="term" value="F:antiporter activity"/>
    <property type="evidence" value="ECO:0007669"/>
    <property type="project" value="InterPro"/>
</dbReference>
<evidence type="ECO:0000256" key="3">
    <source>
        <dbReference type="ARBA" id="ARBA00022692"/>
    </source>
</evidence>
<feature type="transmembrane region" description="Helical" evidence="7">
    <location>
        <begin position="48"/>
        <end position="70"/>
    </location>
</feature>
<dbReference type="PANTHER" id="PTHR30250:SF11">
    <property type="entry name" value="O-ANTIGEN TRANSPORTER-RELATED"/>
    <property type="match status" value="1"/>
</dbReference>
<feature type="transmembrane region" description="Helical" evidence="7">
    <location>
        <begin position="91"/>
        <end position="111"/>
    </location>
</feature>
<gene>
    <name evidence="8" type="ordered locus">EC55989_2290</name>
</gene>